<evidence type="ECO:0000256" key="1">
    <source>
        <dbReference type="SAM" id="Coils"/>
    </source>
</evidence>
<keyword evidence="2" id="KW-1133">Transmembrane helix</keyword>
<dbReference type="EMBL" id="BFAA01014635">
    <property type="protein sequence ID" value="GCB79365.1"/>
    <property type="molecule type" value="Genomic_DNA"/>
</dbReference>
<proteinExistence type="predicted"/>
<feature type="coiled-coil region" evidence="1">
    <location>
        <begin position="72"/>
        <end position="151"/>
    </location>
</feature>
<dbReference type="AlphaFoldDB" id="A0A401Q1V0"/>
<keyword evidence="4" id="KW-1185">Reference proteome</keyword>
<dbReference type="Gene3D" id="1.10.287.1490">
    <property type="match status" value="1"/>
</dbReference>
<dbReference type="Proteomes" id="UP000288216">
    <property type="component" value="Unassembled WGS sequence"/>
</dbReference>
<keyword evidence="2" id="KW-0472">Membrane</keyword>
<organism evidence="3 4">
    <name type="scientific">Scyliorhinus torazame</name>
    <name type="common">Cloudy catshark</name>
    <name type="synonym">Catulus torazame</name>
    <dbReference type="NCBI Taxonomy" id="75743"/>
    <lineage>
        <taxon>Eukaryota</taxon>
        <taxon>Metazoa</taxon>
        <taxon>Chordata</taxon>
        <taxon>Craniata</taxon>
        <taxon>Vertebrata</taxon>
        <taxon>Chondrichthyes</taxon>
        <taxon>Elasmobranchii</taxon>
        <taxon>Galeomorphii</taxon>
        <taxon>Galeoidea</taxon>
        <taxon>Carcharhiniformes</taxon>
        <taxon>Scyliorhinidae</taxon>
        <taxon>Scyliorhinus</taxon>
    </lineage>
</organism>
<feature type="transmembrane region" description="Helical" evidence="2">
    <location>
        <begin position="151"/>
        <end position="171"/>
    </location>
</feature>
<keyword evidence="1" id="KW-0175">Coiled coil</keyword>
<evidence type="ECO:0000313" key="3">
    <source>
        <dbReference type="EMBL" id="GCB79365.1"/>
    </source>
</evidence>
<evidence type="ECO:0000313" key="4">
    <source>
        <dbReference type="Proteomes" id="UP000288216"/>
    </source>
</evidence>
<sequence>MDVANCFTYEEAIKEIRGCLSKELKAIGSLVMKMIEVGSKTLCEMDTEMIRKLVNEAHKEAQQACHVASGYVQKIQSECEKLTEEKGRLQKELKDKKGQLESLQHQLKTIEAEKEMNEKCLQEAESSLRLAEEASQRLKDHEKAMETGRNVGIGLLFIPFIGLILGAATIAGCEVSRQQAGEAQNSAHDHVLSQKENVSKCESVLKACLRNIESKMAEITQNEKEIQASDDELTNQRKLLAKLFETDCKLKTGTTVLNELYGDHWERHTMGWILHCRDSPLRR</sequence>
<accession>A0A401Q1V0</accession>
<keyword evidence="2" id="KW-0812">Transmembrane</keyword>
<dbReference type="OrthoDB" id="10260387at2759"/>
<comment type="caution">
    <text evidence="3">The sequence shown here is derived from an EMBL/GenBank/DDBJ whole genome shotgun (WGS) entry which is preliminary data.</text>
</comment>
<reference evidence="3 4" key="1">
    <citation type="journal article" date="2018" name="Nat. Ecol. Evol.">
        <title>Shark genomes provide insights into elasmobranch evolution and the origin of vertebrates.</title>
        <authorList>
            <person name="Hara Y"/>
            <person name="Yamaguchi K"/>
            <person name="Onimaru K"/>
            <person name="Kadota M"/>
            <person name="Koyanagi M"/>
            <person name="Keeley SD"/>
            <person name="Tatsumi K"/>
            <person name="Tanaka K"/>
            <person name="Motone F"/>
            <person name="Kageyama Y"/>
            <person name="Nozu R"/>
            <person name="Adachi N"/>
            <person name="Nishimura O"/>
            <person name="Nakagawa R"/>
            <person name="Tanegashima C"/>
            <person name="Kiyatake I"/>
            <person name="Matsumoto R"/>
            <person name="Murakumo K"/>
            <person name="Nishida K"/>
            <person name="Terakita A"/>
            <person name="Kuratani S"/>
            <person name="Sato K"/>
            <person name="Hyodo S Kuraku.S."/>
        </authorList>
    </citation>
    <scope>NUCLEOTIDE SEQUENCE [LARGE SCALE GENOMIC DNA]</scope>
</reference>
<evidence type="ECO:0000256" key="2">
    <source>
        <dbReference type="SAM" id="Phobius"/>
    </source>
</evidence>
<name>A0A401Q1V0_SCYTO</name>
<protein>
    <submittedName>
        <fullName evidence="3">Uncharacterized protein</fullName>
    </submittedName>
</protein>
<gene>
    <name evidence="3" type="ORF">scyTo_0019530</name>
</gene>